<feature type="compositionally biased region" description="Polar residues" evidence="1">
    <location>
        <begin position="110"/>
        <end position="127"/>
    </location>
</feature>
<keyword evidence="3" id="KW-1185">Reference proteome</keyword>
<accession>A0A4C1U7L5</accession>
<proteinExistence type="predicted"/>
<comment type="caution">
    <text evidence="2">The sequence shown here is derived from an EMBL/GenBank/DDBJ whole genome shotgun (WGS) entry which is preliminary data.</text>
</comment>
<dbReference type="AlphaFoldDB" id="A0A4C1U7L5"/>
<sequence>MYRYIFNHNLPNIEVRQTPRTKSVSLSAIRFAAENSCSSCSESKESKVCIDERNERPPRDSHLELQLEANALRAARSLVVINGPLNLLRRGRETDPWPIEMMFMSGNGIRTTTPYSPTSASIQNPRSASADEHDDS</sequence>
<evidence type="ECO:0000256" key="1">
    <source>
        <dbReference type="SAM" id="MobiDB-lite"/>
    </source>
</evidence>
<gene>
    <name evidence="2" type="ORF">EVAR_6798_1</name>
</gene>
<evidence type="ECO:0000313" key="3">
    <source>
        <dbReference type="Proteomes" id="UP000299102"/>
    </source>
</evidence>
<name>A0A4C1U7L5_EUMVA</name>
<dbReference type="Proteomes" id="UP000299102">
    <property type="component" value="Unassembled WGS sequence"/>
</dbReference>
<organism evidence="2 3">
    <name type="scientific">Eumeta variegata</name>
    <name type="common">Bagworm moth</name>
    <name type="synonym">Eumeta japonica</name>
    <dbReference type="NCBI Taxonomy" id="151549"/>
    <lineage>
        <taxon>Eukaryota</taxon>
        <taxon>Metazoa</taxon>
        <taxon>Ecdysozoa</taxon>
        <taxon>Arthropoda</taxon>
        <taxon>Hexapoda</taxon>
        <taxon>Insecta</taxon>
        <taxon>Pterygota</taxon>
        <taxon>Neoptera</taxon>
        <taxon>Endopterygota</taxon>
        <taxon>Lepidoptera</taxon>
        <taxon>Glossata</taxon>
        <taxon>Ditrysia</taxon>
        <taxon>Tineoidea</taxon>
        <taxon>Psychidae</taxon>
        <taxon>Oiketicinae</taxon>
        <taxon>Eumeta</taxon>
    </lineage>
</organism>
<protein>
    <submittedName>
        <fullName evidence="2">Uncharacterized protein</fullName>
    </submittedName>
</protein>
<reference evidence="2 3" key="1">
    <citation type="journal article" date="2019" name="Commun. Biol.">
        <title>The bagworm genome reveals a unique fibroin gene that provides high tensile strength.</title>
        <authorList>
            <person name="Kono N."/>
            <person name="Nakamura H."/>
            <person name="Ohtoshi R."/>
            <person name="Tomita M."/>
            <person name="Numata K."/>
            <person name="Arakawa K."/>
        </authorList>
    </citation>
    <scope>NUCLEOTIDE SEQUENCE [LARGE SCALE GENOMIC DNA]</scope>
</reference>
<dbReference type="EMBL" id="BGZK01000133">
    <property type="protein sequence ID" value="GBP21826.1"/>
    <property type="molecule type" value="Genomic_DNA"/>
</dbReference>
<evidence type="ECO:0000313" key="2">
    <source>
        <dbReference type="EMBL" id="GBP21826.1"/>
    </source>
</evidence>
<feature type="region of interest" description="Disordered" evidence="1">
    <location>
        <begin position="110"/>
        <end position="136"/>
    </location>
</feature>